<dbReference type="PANTHER" id="PTHR21818:SF0">
    <property type="entry name" value="FANCONI ANEMIA GROUP I PROTEIN"/>
    <property type="match status" value="1"/>
</dbReference>
<feature type="region of interest" description="Disordered" evidence="1">
    <location>
        <begin position="1535"/>
        <end position="1582"/>
    </location>
</feature>
<name>A0A4E0RX04_FASHE</name>
<sequence length="1658" mass="182060">MEIELIENAGDPTKLKEIVHMRRCSDIVDLIVKIFQQQNPQSDVCLLEALTCGVREHEELLEICEQVIDHLWSIQLSGDYRSATSLFLGVCIEHLEDWKVERLCFRIIQRLKEESLEKFCVFEVFGKSLVRLEKSTVILTPLTHPLCSAGWNGENALSLLEAIRDYPLSINTREKILTKALEVMNTAEASCISGFCKAILLFACVNLPEELKLSECFFEISLIVIPIEPLRSSVLRLLCNSIRIAFSDNVLVSESSFLRGLCDAKRDPAALILHLCGKCADTYRIHLTRGLTLLGFGLIRLGTSSSISSGASNFRKTRSKIAQRSIKPNTSPFTAQDTTGARLVRLADESLTQLFRTCPSTRDDIVNEIVDLIWSESSRPVALHLVDLLADLVALCPMEVACRASRFDPILDSIGLLPQELAIGLVHAVLPLIRAGNQIDRQYAPTVFNTHPEGPTLVEDHPINRVRNRLFTALRKAASSPRVLSRRNAVACFLLLLKHLKVSVTAFRSASQNSSGSLSQFSLMSQTQATQNNPGLLYTQLQSTQIARQAVTLPCDASQNEALCTEIVGVLHRVIFSAFFRSQTGSMLEDPENRLKSDIYWGLCEVVTRNRGLVEPVVTLYVRLLVGCLSPGFLRHLKQTHGLASLTVPAVLEPGTSQSSPAMNAVLPLSLEHVVQSNAETNEIRRTEHPEIVAWCLQLVLTLPMFASAWRRYRLNRTRSRDDSSESTQSSEGFSQFTQSTVAGSIECGRSVSSSLFAKSVTLLLALSDSLRNTPLDEFGLTAEMDFGSNTTGKVNRERANVLLGLYDACLEFELKAPLDSMRKGGITDQQMPTMTTTRTPSTATTWTRVRQLFARRVQLRNLVLSKLPPVSGSTTGNGSLLLVPVTLHDRSAIRPGLLAMGLISAADQSRLPQVLRASFHSEEAGPLAHHMLITIAARLSHFGHSTRGRVPYAYRDQLVQTLIPLLQHLIRYYNHKLSSLVAPSCPETPISNVTQPAGASGANNPEMEAKARITASVSAAALSVLDTAFALILDQLGTERLHHLIVLLYPVVCQPQYRDPVPDPDSGDAGDELIDSAVITEDSDSGSCPIPEISPAQALSALIKLIKGWITKLLNSGSSTTVASTQMTVHHSAVAIHTRDLVVLLPLLVRLCRARAQIGSTETAGCNALIGLDRVLAWLVRLMRAGPPPVRDAGAMINAARVQLIGQAVWLAHLVGTFPDATNRTDEDRDQNTSMDFILGSLASDLHQTVGDTSGDHDSSIISCGGSESTVNFPMITRSTALSLVPLLCSTVRQLMIEFEWLLTTLTTDLGGRLRSATVTSLASTALENDAKLVGNSREESLCVRLVSLGETMAKLLQSAFPIPSAHVDSLLELGAKLFNFLTQLTKYYLRVVRTRSGRFPVLFERVVRVFGKVVSPAAYSFITYIQTEESEKLKSLQEKQSIKKQTKSGKKDGLIAQTKKIPVSNISQNLISRSIKESRSIPQLVFAIEQFERFLLQLSKKSKINLMNNVKLAVSRDFRINQAAVQAQLERSATLSLSSDSEAAEEVLETNSNHEEVQEEAYSPRAPHSPNVETDAEGTTANHSHLMMTSEPDKLIIGDKGDVENRQPANSTMSHTPAWGRALQPDATRRSLLNRPAPSASHIVTINKSKRLGPRN</sequence>
<reference evidence="4" key="1">
    <citation type="submission" date="2019-03" db="EMBL/GenBank/DDBJ databases">
        <title>Improved annotation for the trematode Fasciola hepatica.</title>
        <authorList>
            <person name="Choi Y.-J."/>
            <person name="Martin J."/>
            <person name="Mitreva M."/>
        </authorList>
    </citation>
    <scope>NUCLEOTIDE SEQUENCE [LARGE SCALE GENOMIC DNA]</scope>
</reference>
<dbReference type="EMBL" id="JXXN02002634">
    <property type="protein sequence ID" value="THD22622.1"/>
    <property type="molecule type" value="Genomic_DNA"/>
</dbReference>
<organism evidence="4 5">
    <name type="scientific">Fasciola hepatica</name>
    <name type="common">Liver fluke</name>
    <dbReference type="NCBI Taxonomy" id="6192"/>
    <lineage>
        <taxon>Eukaryota</taxon>
        <taxon>Metazoa</taxon>
        <taxon>Spiralia</taxon>
        <taxon>Lophotrochozoa</taxon>
        <taxon>Platyhelminthes</taxon>
        <taxon>Trematoda</taxon>
        <taxon>Digenea</taxon>
        <taxon>Plagiorchiida</taxon>
        <taxon>Echinostomata</taxon>
        <taxon>Echinostomatoidea</taxon>
        <taxon>Fasciolidae</taxon>
        <taxon>Fasciola</taxon>
    </lineage>
</organism>
<dbReference type="Pfam" id="PF14678">
    <property type="entry name" value="FANCI_S4"/>
    <property type="match status" value="1"/>
</dbReference>
<evidence type="ECO:0000259" key="3">
    <source>
        <dbReference type="Pfam" id="PF14678"/>
    </source>
</evidence>
<dbReference type="PANTHER" id="PTHR21818">
    <property type="entry name" value="BC025462 PROTEIN"/>
    <property type="match status" value="1"/>
</dbReference>
<evidence type="ECO:0000259" key="2">
    <source>
        <dbReference type="Pfam" id="PF14676"/>
    </source>
</evidence>
<evidence type="ECO:0000256" key="1">
    <source>
        <dbReference type="SAM" id="MobiDB-lite"/>
    </source>
</evidence>
<evidence type="ECO:0000313" key="5">
    <source>
        <dbReference type="Proteomes" id="UP000230066"/>
    </source>
</evidence>
<feature type="region of interest" description="Disordered" evidence="1">
    <location>
        <begin position="1604"/>
        <end position="1658"/>
    </location>
</feature>
<dbReference type="InterPro" id="IPR016024">
    <property type="entry name" value="ARM-type_fold"/>
</dbReference>
<feature type="compositionally biased region" description="Low complexity" evidence="1">
    <location>
        <begin position="828"/>
        <end position="843"/>
    </location>
</feature>
<gene>
    <name evidence="4" type="ORF">D915_006115</name>
</gene>
<dbReference type="InterPro" id="IPR029315">
    <property type="entry name" value="FANCI_S2"/>
</dbReference>
<feature type="region of interest" description="Disordered" evidence="1">
    <location>
        <begin position="824"/>
        <end position="843"/>
    </location>
</feature>
<dbReference type="Proteomes" id="UP000230066">
    <property type="component" value="Unassembled WGS sequence"/>
</dbReference>
<accession>A0A4E0RX04</accession>
<dbReference type="Pfam" id="PF14676">
    <property type="entry name" value="FANCI_S2"/>
    <property type="match status" value="1"/>
</dbReference>
<comment type="caution">
    <text evidence="4">The sequence shown here is derived from an EMBL/GenBank/DDBJ whole genome shotgun (WGS) entry which is preliminary data.</text>
</comment>
<proteinExistence type="predicted"/>
<keyword evidence="5" id="KW-1185">Reference proteome</keyword>
<dbReference type="SUPFAM" id="SSF48371">
    <property type="entry name" value="ARM repeat"/>
    <property type="match status" value="1"/>
</dbReference>
<feature type="domain" description="FANCI solenoid 4" evidence="3">
    <location>
        <begin position="1241"/>
        <end position="1528"/>
    </location>
</feature>
<protein>
    <submittedName>
        <fullName evidence="4">Fanconi anemia group I protein</fullName>
    </submittedName>
</protein>
<dbReference type="InterPro" id="IPR026171">
    <property type="entry name" value="FANCI"/>
</dbReference>
<dbReference type="InterPro" id="IPR029314">
    <property type="entry name" value="FANCI_S4"/>
</dbReference>
<dbReference type="GO" id="GO:0070182">
    <property type="term" value="F:DNA polymerase binding"/>
    <property type="evidence" value="ECO:0007669"/>
    <property type="project" value="TreeGrafter"/>
</dbReference>
<dbReference type="GO" id="GO:0006281">
    <property type="term" value="P:DNA repair"/>
    <property type="evidence" value="ECO:0007669"/>
    <property type="project" value="InterPro"/>
</dbReference>
<evidence type="ECO:0000313" key="4">
    <source>
        <dbReference type="EMBL" id="THD22622.1"/>
    </source>
</evidence>
<feature type="domain" description="FANCI solenoid 2" evidence="2">
    <location>
        <begin position="288"/>
        <end position="439"/>
    </location>
</feature>